<evidence type="ECO:0000313" key="3">
    <source>
        <dbReference type="Proteomes" id="UP001209317"/>
    </source>
</evidence>
<reference evidence="2" key="1">
    <citation type="submission" date="2022-10" db="EMBL/GenBank/DDBJ databases">
        <authorList>
            <person name="Kim H.S."/>
            <person name="Kim J.-S."/>
            <person name="Suh M.K."/>
            <person name="Eom M.K."/>
            <person name="Lee J.-S."/>
        </authorList>
    </citation>
    <scope>NUCLEOTIDE SEQUENCE</scope>
    <source>
        <strain evidence="2">LIP-5</strain>
    </source>
</reference>
<protein>
    <submittedName>
        <fullName evidence="2">DUF262 domain-containing protein</fullName>
    </submittedName>
</protein>
<dbReference type="PANTHER" id="PTHR39639:SF1">
    <property type="entry name" value="DUF262 DOMAIN-CONTAINING PROTEIN"/>
    <property type="match status" value="1"/>
</dbReference>
<dbReference type="PANTHER" id="PTHR39639">
    <property type="entry name" value="CHROMOSOME 16, WHOLE GENOME SHOTGUN SEQUENCE"/>
    <property type="match status" value="1"/>
</dbReference>
<comment type="caution">
    <text evidence="2">The sequence shown here is derived from an EMBL/GenBank/DDBJ whole genome shotgun (WGS) entry which is preliminary data.</text>
</comment>
<organism evidence="2 3">
    <name type="scientific">Haoranjiania flava</name>
    <dbReference type="NCBI Taxonomy" id="1856322"/>
    <lineage>
        <taxon>Bacteria</taxon>
        <taxon>Pseudomonadati</taxon>
        <taxon>Bacteroidota</taxon>
        <taxon>Chitinophagia</taxon>
        <taxon>Chitinophagales</taxon>
        <taxon>Chitinophagaceae</taxon>
        <taxon>Haoranjiania</taxon>
    </lineage>
</organism>
<name>A0AAE3ITL9_9BACT</name>
<proteinExistence type="predicted"/>
<sequence length="351" mass="40925">MDKIKKLEQQLEETRNSLSTDRLDMSFGEIMSMYEREEIIIDPDFQRLFRWGIYQRTRFIESILIGIPIPPIFVAEDENGRWELVDGLQRISSIFSFFGILKTIPEKNNWIMCKGDIARDLENLACKDLPLKFQLNIKRASCRVEIIKWNSAFDMRYELFNRLNTGGSELTDQEIRNAIFRGVSKEFNSFLRRSAEKADFISLVQPTERQVEQLYMDELVLRFCSLYDFKEELSENISQHMTNYMRAIVSQPVRITELERVFNETVRILSPIGKETFRGSNNVFSTSLFDCVTIGISNNLDRYSNERTDIIIQKINDLKESENFKKASGSASASKSRIMKRIEVANQIFGS</sequence>
<dbReference type="AlphaFoldDB" id="A0AAE3ITL9"/>
<dbReference type="InterPro" id="IPR004919">
    <property type="entry name" value="GmrSD_N"/>
</dbReference>
<keyword evidence="3" id="KW-1185">Reference proteome</keyword>
<dbReference type="Proteomes" id="UP001209317">
    <property type="component" value="Unassembled WGS sequence"/>
</dbReference>
<evidence type="ECO:0000259" key="1">
    <source>
        <dbReference type="Pfam" id="PF03235"/>
    </source>
</evidence>
<dbReference type="RefSeq" id="WP_263039067.1">
    <property type="nucleotide sequence ID" value="NZ_JAOTPL010000042.1"/>
</dbReference>
<accession>A0AAE3ITL9</accession>
<dbReference type="EMBL" id="JAOTPL010000042">
    <property type="protein sequence ID" value="MCU7695582.1"/>
    <property type="molecule type" value="Genomic_DNA"/>
</dbReference>
<gene>
    <name evidence="2" type="ORF">OD355_13735</name>
</gene>
<dbReference type="Pfam" id="PF03235">
    <property type="entry name" value="GmrSD_N"/>
    <property type="match status" value="1"/>
</dbReference>
<feature type="domain" description="GmrSD restriction endonucleases N-terminal" evidence="1">
    <location>
        <begin position="30"/>
        <end position="180"/>
    </location>
</feature>
<evidence type="ECO:0000313" key="2">
    <source>
        <dbReference type="EMBL" id="MCU7695582.1"/>
    </source>
</evidence>